<evidence type="ECO:0000256" key="1">
    <source>
        <dbReference type="SAM" id="MobiDB-lite"/>
    </source>
</evidence>
<feature type="compositionally biased region" description="Polar residues" evidence="1">
    <location>
        <begin position="32"/>
        <end position="41"/>
    </location>
</feature>
<dbReference type="Proteomes" id="UP001215280">
    <property type="component" value="Unassembled WGS sequence"/>
</dbReference>
<reference evidence="2" key="1">
    <citation type="submission" date="2023-03" db="EMBL/GenBank/DDBJ databases">
        <title>Massive genome expansion in bonnet fungi (Mycena s.s.) driven by repeated elements and novel gene families across ecological guilds.</title>
        <authorList>
            <consortium name="Lawrence Berkeley National Laboratory"/>
            <person name="Harder C.B."/>
            <person name="Miyauchi S."/>
            <person name="Viragh M."/>
            <person name="Kuo A."/>
            <person name="Thoen E."/>
            <person name="Andreopoulos B."/>
            <person name="Lu D."/>
            <person name="Skrede I."/>
            <person name="Drula E."/>
            <person name="Henrissat B."/>
            <person name="Morin E."/>
            <person name="Kohler A."/>
            <person name="Barry K."/>
            <person name="LaButti K."/>
            <person name="Morin E."/>
            <person name="Salamov A."/>
            <person name="Lipzen A."/>
            <person name="Mereny Z."/>
            <person name="Hegedus B."/>
            <person name="Baldrian P."/>
            <person name="Stursova M."/>
            <person name="Weitz H."/>
            <person name="Taylor A."/>
            <person name="Grigoriev I.V."/>
            <person name="Nagy L.G."/>
            <person name="Martin F."/>
            <person name="Kauserud H."/>
        </authorList>
    </citation>
    <scope>NUCLEOTIDE SEQUENCE</scope>
    <source>
        <strain evidence="2">CBHHK188m</strain>
    </source>
</reference>
<feature type="compositionally biased region" description="Low complexity" evidence="1">
    <location>
        <begin position="9"/>
        <end position="24"/>
    </location>
</feature>
<feature type="region of interest" description="Disordered" evidence="1">
    <location>
        <begin position="1"/>
        <end position="45"/>
    </location>
</feature>
<accession>A0AAD7IPU8</accession>
<comment type="caution">
    <text evidence="2">The sequence shown here is derived from an EMBL/GenBank/DDBJ whole genome shotgun (WGS) entry which is preliminary data.</text>
</comment>
<protein>
    <submittedName>
        <fullName evidence="2">Uncharacterized protein</fullName>
    </submittedName>
</protein>
<proteinExistence type="predicted"/>
<dbReference type="EMBL" id="JARJLG010000092">
    <property type="protein sequence ID" value="KAJ7747962.1"/>
    <property type="molecule type" value="Genomic_DNA"/>
</dbReference>
<keyword evidence="3" id="KW-1185">Reference proteome</keyword>
<name>A0AAD7IPU8_9AGAR</name>
<evidence type="ECO:0000313" key="2">
    <source>
        <dbReference type="EMBL" id="KAJ7747962.1"/>
    </source>
</evidence>
<organism evidence="2 3">
    <name type="scientific">Mycena maculata</name>
    <dbReference type="NCBI Taxonomy" id="230809"/>
    <lineage>
        <taxon>Eukaryota</taxon>
        <taxon>Fungi</taxon>
        <taxon>Dikarya</taxon>
        <taxon>Basidiomycota</taxon>
        <taxon>Agaricomycotina</taxon>
        <taxon>Agaricomycetes</taxon>
        <taxon>Agaricomycetidae</taxon>
        <taxon>Agaricales</taxon>
        <taxon>Marasmiineae</taxon>
        <taxon>Mycenaceae</taxon>
        <taxon>Mycena</taxon>
    </lineage>
</organism>
<sequence length="396" mass="44069">MSSPATRQSPPEYSSREPSPAYSSVPGPAEQTLLQSHTSRTPPDGVSIKCVGNITLVLLNQEHGNVEHPTVGRNGQVTGSVLFEHPENVKSVVLTIEGLLEMLPFPGTYSSFPNGTIINTLYSHHQSTPCPHSFSFAHRFPSVLRYNGNPRPYPLPPTCNIMLDTSGHFVKCAYWITVTVVSARHRCASFLTKNERVSVELNYRPRTRPSQPIILNPSLSDTVKQCPEEWRQCSKLVSDPTDSPLICDLFAPSLGVFCALDDIPFYLQLSGPGNSFQHMHQFFMRNPAAPHIRVYILREMEIYTGHRMAKKRRILGEGTLRFMPGSVDDTAPCRTLNWEGEARCQDPLSVVGTFDCGSIVVKDILAVEISPPKRCPLQRAFFGYTIKLTTQRCGEA</sequence>
<gene>
    <name evidence="2" type="ORF">DFH07DRAFT_830687</name>
</gene>
<dbReference type="AlphaFoldDB" id="A0AAD7IPU8"/>
<evidence type="ECO:0000313" key="3">
    <source>
        <dbReference type="Proteomes" id="UP001215280"/>
    </source>
</evidence>